<dbReference type="InterPro" id="IPR048897">
    <property type="entry name" value="Nol11_C"/>
</dbReference>
<accession>A0A034WGG9</accession>
<feature type="domain" description="Nucleolar protein 11 N-terminal" evidence="7">
    <location>
        <begin position="4"/>
        <end position="333"/>
    </location>
</feature>
<dbReference type="InterPro" id="IPR012584">
    <property type="entry name" value="NOL11_N"/>
</dbReference>
<dbReference type="OrthoDB" id="6502630at2759"/>
<evidence type="ECO:0000256" key="6">
    <source>
        <dbReference type="ARBA" id="ARBA00023242"/>
    </source>
</evidence>
<gene>
    <name evidence="9" type="primary">NOL11</name>
</gene>
<dbReference type="PANTHER" id="PTHR15633:SF2">
    <property type="entry name" value="NUCLEOLAR PROTEIN 11"/>
    <property type="match status" value="1"/>
</dbReference>
<organism evidence="9">
    <name type="scientific">Bactrocera dorsalis</name>
    <name type="common">Oriental fruit fly</name>
    <name type="synonym">Dacus dorsalis</name>
    <dbReference type="NCBI Taxonomy" id="27457"/>
    <lineage>
        <taxon>Eukaryota</taxon>
        <taxon>Metazoa</taxon>
        <taxon>Ecdysozoa</taxon>
        <taxon>Arthropoda</taxon>
        <taxon>Hexapoda</taxon>
        <taxon>Insecta</taxon>
        <taxon>Pterygota</taxon>
        <taxon>Neoptera</taxon>
        <taxon>Endopterygota</taxon>
        <taxon>Diptera</taxon>
        <taxon>Brachycera</taxon>
        <taxon>Muscomorpha</taxon>
        <taxon>Tephritoidea</taxon>
        <taxon>Tephritidae</taxon>
        <taxon>Bactrocera</taxon>
        <taxon>Bactrocera</taxon>
    </lineage>
</organism>
<feature type="domain" description="Nucleolar protein 11 C-terminal" evidence="8">
    <location>
        <begin position="451"/>
        <end position="655"/>
    </location>
</feature>
<dbReference type="AlphaFoldDB" id="A0A034WGG9"/>
<name>A0A034WGG9_BACDO</name>
<sequence>MSVTKFLKFINLSRINDSKDFLGISPGGSNGSVIITLSRNIVIVVKISTQQQICSWSTQEKLSSKVIFDNSSNKYVGIFGNRYIRCWDASVTDINSTKKLKLQKYVVDIIPSKGEPIILYSDGYWDRLSEALSLLRGSHPFPDSSETAHQKCGNIKDANTNFCIDGEQVLTYFVPSGDNNEIELVIMPLKVGGKRKSLKIGRKDITASLSGYAIVEGENNCVLLTIWSDRRLFLLNLDECKESEHSPGNFVAVISTLNVDSPLSILGIAKNCVAIYGANNNQEGASLLLYNTQFKVVKAQQYFKVFFDSSRIWIIDDNILLAMGQNLSVVTYRMPQELLVDLLGTYHCENPIRIEGDLINEEDYLQSICSYKENVSTVNTSNYESLTNIQDYRNHLPISHETSYKCYDLREKSKPFIKVDQGKCFLNNTITVQESKLETDLINRTLFEFFIHQLENYGTTKEEVSEKLLFLLEKCGASSKMTSLLSRLSSAPLSVFAKVFFSILMKRSSNSTYESLTAAMLKACCLETGIQPLQAAKINNFRSDLSSFDLIFLLDYFYNQLSQLSKSSSEICNMKLEMRIFYWFDILLNAYFQQLLLSKDNKVFELLLKWADLISSYRNQIKMLEDLATRLYNIVQKEDFVENSNSFLWYSIEDLYF</sequence>
<dbReference type="EMBL" id="GAKP01004281">
    <property type="protein sequence ID" value="JAC54671.1"/>
    <property type="molecule type" value="Transcribed_RNA"/>
</dbReference>
<dbReference type="GO" id="GO:0030490">
    <property type="term" value="P:maturation of SSU-rRNA"/>
    <property type="evidence" value="ECO:0007669"/>
    <property type="project" value="InterPro"/>
</dbReference>
<keyword evidence="3" id="KW-0805">Transcription regulation</keyword>
<evidence type="ECO:0000256" key="2">
    <source>
        <dbReference type="ARBA" id="ARBA00022552"/>
    </source>
</evidence>
<comment type="subcellular location">
    <subcellularLocation>
        <location evidence="1">Nucleus</location>
        <location evidence="1">Nucleolus</location>
    </subcellularLocation>
</comment>
<dbReference type="GO" id="GO:0003723">
    <property type="term" value="F:RNA binding"/>
    <property type="evidence" value="ECO:0007669"/>
    <property type="project" value="TreeGrafter"/>
</dbReference>
<keyword evidence="5" id="KW-0804">Transcription</keyword>
<dbReference type="Pfam" id="PF20998">
    <property type="entry name" value="Nol11_C"/>
    <property type="match status" value="1"/>
</dbReference>
<dbReference type="InterPro" id="IPR042859">
    <property type="entry name" value="NOL11"/>
</dbReference>
<evidence type="ECO:0000256" key="1">
    <source>
        <dbReference type="ARBA" id="ARBA00004604"/>
    </source>
</evidence>
<evidence type="ECO:0000259" key="7">
    <source>
        <dbReference type="Pfam" id="PF08168"/>
    </source>
</evidence>
<evidence type="ECO:0000256" key="5">
    <source>
        <dbReference type="ARBA" id="ARBA00023163"/>
    </source>
</evidence>
<keyword evidence="6" id="KW-0539">Nucleus</keyword>
<keyword evidence="2" id="KW-0698">rRNA processing</keyword>
<evidence type="ECO:0000313" key="9">
    <source>
        <dbReference type="EMBL" id="JAC54671.1"/>
    </source>
</evidence>
<reference evidence="9" key="1">
    <citation type="journal article" date="2014" name="BMC Genomics">
        <title>Characterizing the developmental transcriptome of the oriental fruit fly, Bactrocera dorsalis (Diptera: Tephritidae) through comparative genomic analysis with Drosophila melanogaster utilizing modENCODE datasets.</title>
        <authorList>
            <person name="Geib S.M."/>
            <person name="Calla B."/>
            <person name="Hall B."/>
            <person name="Hou S."/>
            <person name="Manoukis N.C."/>
        </authorList>
    </citation>
    <scope>NUCLEOTIDE SEQUENCE</scope>
    <source>
        <strain evidence="9">Punador</strain>
    </source>
</reference>
<proteinExistence type="predicted"/>
<dbReference type="Pfam" id="PF08168">
    <property type="entry name" value="NOL11_N"/>
    <property type="match status" value="1"/>
</dbReference>
<evidence type="ECO:0000259" key="8">
    <source>
        <dbReference type="Pfam" id="PF20998"/>
    </source>
</evidence>
<protein>
    <submittedName>
        <fullName evidence="9">Nucleolar protein 11</fullName>
    </submittedName>
</protein>
<dbReference type="PANTHER" id="PTHR15633">
    <property type="entry name" value="NUCLEOLAR PROTEIN 11"/>
    <property type="match status" value="1"/>
</dbReference>
<keyword evidence="4" id="KW-0010">Activator</keyword>
<evidence type="ECO:0000256" key="4">
    <source>
        <dbReference type="ARBA" id="ARBA00023159"/>
    </source>
</evidence>
<evidence type="ECO:0000256" key="3">
    <source>
        <dbReference type="ARBA" id="ARBA00023015"/>
    </source>
</evidence>
<dbReference type="GO" id="GO:0005730">
    <property type="term" value="C:nucleolus"/>
    <property type="evidence" value="ECO:0007669"/>
    <property type="project" value="UniProtKB-SubCell"/>
</dbReference>